<feature type="active site" description="Proton donor/acceptor" evidence="10">
    <location>
        <position position="404"/>
    </location>
</feature>
<keyword evidence="6 11" id="KW-0732">Signal</keyword>
<evidence type="ECO:0000313" key="13">
    <source>
        <dbReference type="EMBL" id="RXG49288.1"/>
    </source>
</evidence>
<dbReference type="PRINTS" id="PR00765">
    <property type="entry name" value="CRBOXYPTASEA"/>
</dbReference>
<dbReference type="PANTHER" id="PTHR11705">
    <property type="entry name" value="PROTEASE FAMILY M14 CARBOXYPEPTIDASE A,B"/>
    <property type="match status" value="1"/>
</dbReference>
<keyword evidence="9" id="KW-0482">Metalloprotease</keyword>
<feature type="chain" id="PRO_5018988190" description="Peptidase M14 domain-containing protein" evidence="11">
    <location>
        <begin position="22"/>
        <end position="440"/>
    </location>
</feature>
<dbReference type="Proteomes" id="UP000288725">
    <property type="component" value="Chromosome 3"/>
</dbReference>
<keyword evidence="4" id="KW-0645">Protease</keyword>
<dbReference type="SMART" id="SM00631">
    <property type="entry name" value="Zn_pept"/>
    <property type="match status" value="1"/>
</dbReference>
<dbReference type="CDD" id="cd03860">
    <property type="entry name" value="M14_CP_A-B_like"/>
    <property type="match status" value="1"/>
</dbReference>
<dbReference type="GO" id="GO:0004181">
    <property type="term" value="F:metallocarboxypeptidase activity"/>
    <property type="evidence" value="ECO:0007669"/>
    <property type="project" value="InterPro"/>
</dbReference>
<dbReference type="EMBL" id="RSDZ01000015">
    <property type="protein sequence ID" value="RXG49288.1"/>
    <property type="molecule type" value="Genomic_DNA"/>
</dbReference>
<comment type="caution">
    <text evidence="13">The sequence shown here is derived from an EMBL/GenBank/DDBJ whole genome shotgun (WGS) entry which is preliminary data.</text>
</comment>
<dbReference type="GO" id="GO:0008270">
    <property type="term" value="F:zinc ion binding"/>
    <property type="evidence" value="ECO:0007669"/>
    <property type="project" value="InterPro"/>
</dbReference>
<dbReference type="Gene3D" id="3.40.630.10">
    <property type="entry name" value="Zn peptidases"/>
    <property type="match status" value="1"/>
</dbReference>
<dbReference type="PANTHER" id="PTHR11705:SF143">
    <property type="entry name" value="SLL0236 PROTEIN"/>
    <property type="match status" value="1"/>
</dbReference>
<evidence type="ECO:0000256" key="10">
    <source>
        <dbReference type="PROSITE-ProRule" id="PRU01379"/>
    </source>
</evidence>
<evidence type="ECO:0000256" key="5">
    <source>
        <dbReference type="ARBA" id="ARBA00022723"/>
    </source>
</evidence>
<dbReference type="InterPro" id="IPR000834">
    <property type="entry name" value="Peptidase_M14"/>
</dbReference>
<keyword evidence="5" id="KW-0479">Metal-binding</keyword>
<feature type="domain" description="Peptidase M14" evidence="12">
    <location>
        <begin position="134"/>
        <end position="440"/>
    </location>
</feature>
<comment type="similarity">
    <text evidence="2 10">Belongs to the peptidase M14 family.</text>
</comment>
<dbReference type="GO" id="GO:0006508">
    <property type="term" value="P:proteolysis"/>
    <property type="evidence" value="ECO:0007669"/>
    <property type="project" value="UniProtKB-KW"/>
</dbReference>
<proteinExistence type="inferred from homology"/>
<evidence type="ECO:0000256" key="1">
    <source>
        <dbReference type="ARBA" id="ARBA00001947"/>
    </source>
</evidence>
<evidence type="ECO:0000256" key="3">
    <source>
        <dbReference type="ARBA" id="ARBA00022645"/>
    </source>
</evidence>
<organism evidence="13 14">
    <name type="scientific">Verticillium dahliae</name>
    <name type="common">Verticillium wilt</name>
    <dbReference type="NCBI Taxonomy" id="27337"/>
    <lineage>
        <taxon>Eukaryota</taxon>
        <taxon>Fungi</taxon>
        <taxon>Dikarya</taxon>
        <taxon>Ascomycota</taxon>
        <taxon>Pezizomycotina</taxon>
        <taxon>Sordariomycetes</taxon>
        <taxon>Hypocreomycetidae</taxon>
        <taxon>Glomerellales</taxon>
        <taxon>Plectosphaerellaceae</taxon>
        <taxon>Verticillium</taxon>
    </lineage>
</organism>
<evidence type="ECO:0000256" key="7">
    <source>
        <dbReference type="ARBA" id="ARBA00022801"/>
    </source>
</evidence>
<evidence type="ECO:0000256" key="4">
    <source>
        <dbReference type="ARBA" id="ARBA00022670"/>
    </source>
</evidence>
<gene>
    <name evidence="13" type="ORF">VDGE_03588</name>
</gene>
<dbReference type="SUPFAM" id="SSF53187">
    <property type="entry name" value="Zn-dependent exopeptidases"/>
    <property type="match status" value="1"/>
</dbReference>
<accession>A0A444S7C0</accession>
<evidence type="ECO:0000259" key="12">
    <source>
        <dbReference type="PROSITE" id="PS52035"/>
    </source>
</evidence>
<dbReference type="FunFam" id="3.40.630.10:FF:000084">
    <property type="entry name" value="Carboxypeptidase B2"/>
    <property type="match status" value="1"/>
</dbReference>
<name>A0A444S7C0_VERDA</name>
<dbReference type="PROSITE" id="PS52035">
    <property type="entry name" value="PEPTIDASE_M14"/>
    <property type="match status" value="1"/>
</dbReference>
<evidence type="ECO:0000256" key="11">
    <source>
        <dbReference type="SAM" id="SignalP"/>
    </source>
</evidence>
<sequence>MKFLACLAAAAAAAAVPLASARRLAPREARVLYDGFKVFEIDAPEGVDAIIEKIANIDFIDVDEGSPDSYSVAVAPESVKDFEALGLKHVVVHEDLGADILLEGDLQPYASRKLSRASSEALSAHLPGVEWFNAYHAYADHVDYIKDLHYAFSHNSELVIAGKSYEGRDIHGIHLWGKGGKSSKPAIYWHSTTHAREWITTMTVEYFLYQLISGYLASDAEVTALLNAYDFYVLPVVNPDGFIHSQTTDRLWRKNRQPRCNQACIGTDLNRNWPHYWNVTGGASDDPCAQSYRGLSPGDTPEMASFTAYTDKVASAHPDGIKFFVDWHAFGHIILMPYGGNCSLRVANYDRQMELARQTTAIIESVAGSKYRYGPVCDVLYAASGGSMDYVYDIAGADIAWGWELSPASEAAGGFVLPAEKILATAQENWKGVKWLLTQL</sequence>
<evidence type="ECO:0000256" key="6">
    <source>
        <dbReference type="ARBA" id="ARBA00022729"/>
    </source>
</evidence>
<dbReference type="Pfam" id="PF00246">
    <property type="entry name" value="Peptidase_M14"/>
    <property type="match status" value="1"/>
</dbReference>
<evidence type="ECO:0000256" key="2">
    <source>
        <dbReference type="ARBA" id="ARBA00005988"/>
    </source>
</evidence>
<feature type="signal peptide" evidence="11">
    <location>
        <begin position="1"/>
        <end position="21"/>
    </location>
</feature>
<protein>
    <recommendedName>
        <fullName evidence="12">Peptidase M14 domain-containing protein</fullName>
    </recommendedName>
</protein>
<keyword evidence="8" id="KW-0862">Zinc</keyword>
<evidence type="ECO:0000313" key="14">
    <source>
        <dbReference type="Proteomes" id="UP000288725"/>
    </source>
</evidence>
<keyword evidence="7" id="KW-0378">Hydrolase</keyword>
<keyword evidence="3" id="KW-0121">Carboxypeptidase</keyword>
<comment type="cofactor">
    <cofactor evidence="1">
        <name>Zn(2+)</name>
        <dbReference type="ChEBI" id="CHEBI:29105"/>
    </cofactor>
</comment>
<reference evidence="13 14" key="1">
    <citation type="submission" date="2018-12" db="EMBL/GenBank/DDBJ databases">
        <title>Genome of Verticillium dahliae isolate Getta Getta.</title>
        <authorList>
            <person name="Gardiner D.M."/>
        </authorList>
    </citation>
    <scope>NUCLEOTIDE SEQUENCE [LARGE SCALE GENOMIC DNA]</scope>
    <source>
        <strain evidence="13 14">Getta Getta</strain>
    </source>
</reference>
<evidence type="ECO:0000256" key="9">
    <source>
        <dbReference type="ARBA" id="ARBA00023049"/>
    </source>
</evidence>
<evidence type="ECO:0000256" key="8">
    <source>
        <dbReference type="ARBA" id="ARBA00022833"/>
    </source>
</evidence>
<dbReference type="AlphaFoldDB" id="A0A444S7C0"/>